<dbReference type="GO" id="GO:0016020">
    <property type="term" value="C:membrane"/>
    <property type="evidence" value="ECO:0007669"/>
    <property type="project" value="GOC"/>
</dbReference>
<dbReference type="GO" id="GO:0000902">
    <property type="term" value="P:cell morphogenesis"/>
    <property type="evidence" value="ECO:0007669"/>
    <property type="project" value="UniProtKB-UniRule"/>
</dbReference>
<dbReference type="InterPro" id="IPR050065">
    <property type="entry name" value="GlmU-like"/>
</dbReference>
<evidence type="ECO:0000313" key="25">
    <source>
        <dbReference type="Proteomes" id="UP000523362"/>
    </source>
</evidence>
<evidence type="ECO:0000313" key="23">
    <source>
        <dbReference type="EMBL" id="MBC1486572.1"/>
    </source>
</evidence>
<dbReference type="Pfam" id="PF00483">
    <property type="entry name" value="NTP_transferase"/>
    <property type="match status" value="1"/>
</dbReference>
<dbReference type="PROSITE" id="PS00101">
    <property type="entry name" value="HEXAPEP_TRANSFERASES"/>
    <property type="match status" value="1"/>
</dbReference>
<dbReference type="CDD" id="cd02540">
    <property type="entry name" value="GT2_GlmU_N_bac"/>
    <property type="match status" value="1"/>
</dbReference>
<feature type="binding site" evidence="20">
    <location>
        <position position="366"/>
    </location>
    <ligand>
        <name>UDP-N-acetyl-alpha-D-glucosamine</name>
        <dbReference type="ChEBI" id="CHEBI:57705"/>
    </ligand>
</feature>
<feature type="binding site" evidence="20">
    <location>
        <position position="351"/>
    </location>
    <ligand>
        <name>UDP-N-acetyl-alpha-D-glucosamine</name>
        <dbReference type="ChEBI" id="CHEBI:57705"/>
    </ligand>
</feature>
<dbReference type="UniPathway" id="UPA00113">
    <property type="reaction ID" value="UER00532"/>
</dbReference>
<keyword evidence="7 20" id="KW-0808">Transferase</keyword>
<dbReference type="InterPro" id="IPR038009">
    <property type="entry name" value="GlmU_C_LbH"/>
</dbReference>
<feature type="binding site" evidence="20">
    <location>
        <begin position="386"/>
        <end position="387"/>
    </location>
    <ligand>
        <name>acetyl-CoA</name>
        <dbReference type="ChEBI" id="CHEBI:57288"/>
    </ligand>
</feature>
<evidence type="ECO:0000256" key="14">
    <source>
        <dbReference type="ARBA" id="ARBA00023268"/>
    </source>
</evidence>
<keyword evidence="15 20" id="KW-0012">Acyltransferase</keyword>
<keyword evidence="13 20" id="KW-0573">Peptidoglycan synthesis</keyword>
<keyword evidence="24" id="KW-1185">Reference proteome</keyword>
<dbReference type="CDD" id="cd03353">
    <property type="entry name" value="LbH_GlmU_C"/>
    <property type="match status" value="1"/>
</dbReference>
<feature type="binding site" evidence="20">
    <location>
        <position position="423"/>
    </location>
    <ligand>
        <name>acetyl-CoA</name>
        <dbReference type="ChEBI" id="CHEBI:57288"/>
    </ligand>
</feature>
<evidence type="ECO:0000256" key="10">
    <source>
        <dbReference type="ARBA" id="ARBA00022737"/>
    </source>
</evidence>
<feature type="region of interest" description="N-acetyltransferase" evidence="20">
    <location>
        <begin position="252"/>
        <end position="457"/>
    </location>
</feature>
<protein>
    <recommendedName>
        <fullName evidence="20">Bifunctional protein GlmU</fullName>
    </recommendedName>
    <domain>
        <recommendedName>
            <fullName evidence="20">UDP-N-acetylglucosamine pyrophosphorylase</fullName>
            <ecNumber evidence="20">2.7.7.23</ecNumber>
        </recommendedName>
        <alternativeName>
            <fullName evidence="20">N-acetylglucosamine-1-phosphate uridyltransferase</fullName>
        </alternativeName>
    </domain>
    <domain>
        <recommendedName>
            <fullName evidence="20">Glucosamine-1-phosphate N-acetyltransferase</fullName>
            <ecNumber evidence="20">2.3.1.157</ecNumber>
        </recommendedName>
    </domain>
</protein>
<dbReference type="Pfam" id="PF00132">
    <property type="entry name" value="Hexapep"/>
    <property type="match status" value="3"/>
</dbReference>
<evidence type="ECO:0000256" key="18">
    <source>
        <dbReference type="ARBA" id="ARBA00048493"/>
    </source>
</evidence>
<comment type="cofactor">
    <cofactor evidence="20">
        <name>Mg(2+)</name>
        <dbReference type="ChEBI" id="CHEBI:18420"/>
    </cofactor>
    <text evidence="20">Binds 1 Mg(2+) ion per subunit.</text>
</comment>
<keyword evidence="11 20" id="KW-0460">Magnesium</keyword>
<dbReference type="EC" id="2.7.7.23" evidence="20"/>
<evidence type="ECO:0000256" key="1">
    <source>
        <dbReference type="ARBA" id="ARBA00004496"/>
    </source>
</evidence>
<feature type="binding site" evidence="20">
    <location>
        <begin position="78"/>
        <end position="79"/>
    </location>
    <ligand>
        <name>UDP-N-acetyl-alpha-D-glucosamine</name>
        <dbReference type="ChEBI" id="CHEBI:57705"/>
    </ligand>
</feature>
<dbReference type="Proteomes" id="UP000523362">
    <property type="component" value="Unassembled WGS sequence"/>
</dbReference>
<evidence type="ECO:0000256" key="7">
    <source>
        <dbReference type="ARBA" id="ARBA00022679"/>
    </source>
</evidence>
<comment type="function">
    <text evidence="19 20">Catalyzes the last two sequential reactions in the de novo biosynthetic pathway for UDP-N-acetylglucosamine (UDP-GlcNAc). The C-terminal domain catalyzes the transfer of acetyl group from acetyl coenzyme A to glucosamine-1-phosphate (GlcN-1-P) to produce N-acetylglucosamine-1-phosphate (GlcNAc-1-P), which is converted into UDP-GlcNAc by the transfer of uridine 5-monophosphate (from uridine 5-triphosphate), a reaction catalyzed by the N-terminal domain.</text>
</comment>
<feature type="region of interest" description="Pyrophosphorylase" evidence="20">
    <location>
        <begin position="1"/>
        <end position="230"/>
    </location>
</feature>
<keyword evidence="8 20" id="KW-0548">Nucleotidyltransferase</keyword>
<keyword evidence="12 20" id="KW-0133">Cell shape</keyword>
<dbReference type="GO" id="GO:0009252">
    <property type="term" value="P:peptidoglycan biosynthetic process"/>
    <property type="evidence" value="ECO:0007669"/>
    <property type="project" value="UniProtKB-UniRule"/>
</dbReference>
<comment type="pathway">
    <text evidence="2 20">Nucleotide-sugar biosynthesis; UDP-N-acetyl-alpha-D-glucosamine biosynthesis; N-acetyl-alpha-D-glucosamine 1-phosphate from alpha-D-glucosamine 6-phosphate (route II): step 2/2.</text>
</comment>
<evidence type="ECO:0000256" key="11">
    <source>
        <dbReference type="ARBA" id="ARBA00022842"/>
    </source>
</evidence>
<dbReference type="GO" id="GO:0000287">
    <property type="term" value="F:magnesium ion binding"/>
    <property type="evidence" value="ECO:0007669"/>
    <property type="project" value="UniProtKB-UniRule"/>
</dbReference>
<evidence type="ECO:0000256" key="13">
    <source>
        <dbReference type="ARBA" id="ARBA00022984"/>
    </source>
</evidence>
<keyword evidence="10 20" id="KW-0677">Repeat</keyword>
<dbReference type="Gene3D" id="3.90.550.10">
    <property type="entry name" value="Spore Coat Polysaccharide Biosynthesis Protein SpsA, Chain A"/>
    <property type="match status" value="1"/>
</dbReference>
<feature type="binding site" evidence="20">
    <location>
        <position position="170"/>
    </location>
    <ligand>
        <name>UDP-N-acetyl-alpha-D-glucosamine</name>
        <dbReference type="ChEBI" id="CHEBI:57705"/>
    </ligand>
</feature>
<dbReference type="GO" id="GO:0071555">
    <property type="term" value="P:cell wall organization"/>
    <property type="evidence" value="ECO:0007669"/>
    <property type="project" value="UniProtKB-KW"/>
</dbReference>
<dbReference type="GO" id="GO:0006048">
    <property type="term" value="P:UDP-N-acetylglucosamine biosynthetic process"/>
    <property type="evidence" value="ECO:0007669"/>
    <property type="project" value="UniProtKB-UniPathway"/>
</dbReference>
<evidence type="ECO:0000313" key="24">
    <source>
        <dbReference type="Proteomes" id="UP000033536"/>
    </source>
</evidence>
<dbReference type="GO" id="GO:0008360">
    <property type="term" value="P:regulation of cell shape"/>
    <property type="evidence" value="ECO:0007669"/>
    <property type="project" value="UniProtKB-KW"/>
</dbReference>
<dbReference type="GO" id="GO:0005737">
    <property type="term" value="C:cytoplasm"/>
    <property type="evidence" value="ECO:0007669"/>
    <property type="project" value="UniProtKB-SubCell"/>
</dbReference>
<evidence type="ECO:0000256" key="5">
    <source>
        <dbReference type="ARBA" id="ARBA00007947"/>
    </source>
</evidence>
<feature type="binding site" evidence="20">
    <location>
        <position position="155"/>
    </location>
    <ligand>
        <name>UDP-N-acetyl-alpha-D-glucosamine</name>
        <dbReference type="ChEBI" id="CHEBI:57705"/>
    </ligand>
</feature>
<feature type="binding site" evidence="20">
    <location>
        <position position="228"/>
    </location>
    <ligand>
        <name>Mg(2+)</name>
        <dbReference type="ChEBI" id="CHEBI:18420"/>
    </ligand>
</feature>
<dbReference type="RefSeq" id="WP_003745242.1">
    <property type="nucleotide sequence ID" value="NZ_CP034772.1"/>
</dbReference>
<dbReference type="HAMAP" id="MF_01631">
    <property type="entry name" value="GlmU"/>
    <property type="match status" value="1"/>
</dbReference>
<evidence type="ECO:0000259" key="21">
    <source>
        <dbReference type="Pfam" id="PF00483"/>
    </source>
</evidence>
<comment type="caution">
    <text evidence="20">Lacks conserved residue(s) required for the propagation of feature annotation.</text>
</comment>
<dbReference type="AlphaFoldDB" id="A0A7X1C6U9"/>
<evidence type="ECO:0000256" key="4">
    <source>
        <dbReference type="ARBA" id="ARBA00007707"/>
    </source>
</evidence>
<feature type="binding site" evidence="20">
    <location>
        <position position="440"/>
    </location>
    <ligand>
        <name>acetyl-CoA</name>
        <dbReference type="ChEBI" id="CHEBI:57288"/>
    </ligand>
</feature>
<feature type="domain" description="Nucleotidyl transferase" evidence="21">
    <location>
        <begin position="6"/>
        <end position="215"/>
    </location>
</feature>
<feature type="region of interest" description="Linker" evidence="20">
    <location>
        <begin position="231"/>
        <end position="251"/>
    </location>
</feature>
<feature type="binding site" evidence="20">
    <location>
        <position position="228"/>
    </location>
    <ligand>
        <name>UDP-N-acetyl-alpha-D-glucosamine</name>
        <dbReference type="ChEBI" id="CHEBI:57705"/>
    </ligand>
</feature>
<comment type="pathway">
    <text evidence="20">Bacterial outer membrane biogenesis; LPS lipid A biosynthesis.</text>
</comment>
<dbReference type="InterPro" id="IPR001451">
    <property type="entry name" value="Hexapep"/>
</dbReference>
<comment type="catalytic activity">
    <reaction evidence="18 20">
        <text>N-acetyl-alpha-D-glucosamine 1-phosphate + UTP + H(+) = UDP-N-acetyl-alpha-D-glucosamine + diphosphate</text>
        <dbReference type="Rhea" id="RHEA:13509"/>
        <dbReference type="ChEBI" id="CHEBI:15378"/>
        <dbReference type="ChEBI" id="CHEBI:33019"/>
        <dbReference type="ChEBI" id="CHEBI:46398"/>
        <dbReference type="ChEBI" id="CHEBI:57705"/>
        <dbReference type="ChEBI" id="CHEBI:57776"/>
        <dbReference type="EC" id="2.7.7.23"/>
    </reaction>
</comment>
<dbReference type="Gene3D" id="2.160.10.10">
    <property type="entry name" value="Hexapeptide repeat proteins"/>
    <property type="match status" value="1"/>
</dbReference>
<dbReference type="InterPro" id="IPR029044">
    <property type="entry name" value="Nucleotide-diphossugar_trans"/>
</dbReference>
<keyword evidence="9 20" id="KW-0479">Metal-binding</keyword>
<comment type="similarity">
    <text evidence="5 20">In the N-terminal section; belongs to the N-acetylglucosamine-1-phosphate uridyltransferase family.</text>
</comment>
<dbReference type="GO" id="GO:0019134">
    <property type="term" value="F:glucosamine-1-phosphate N-acetyltransferase activity"/>
    <property type="evidence" value="ECO:0007669"/>
    <property type="project" value="UniProtKB-UniRule"/>
</dbReference>
<keyword evidence="6 20" id="KW-0963">Cytoplasm</keyword>
<comment type="pathway">
    <text evidence="3 20">Nucleotide-sugar biosynthesis; UDP-N-acetyl-alpha-D-glucosamine biosynthesis; UDP-N-acetyl-alpha-D-glucosamine from N-acetyl-alpha-D-glucosamine 1-phosphate: step 1/1.</text>
</comment>
<evidence type="ECO:0000256" key="6">
    <source>
        <dbReference type="ARBA" id="ARBA00022490"/>
    </source>
</evidence>
<feature type="binding site" evidence="20">
    <location>
        <position position="140"/>
    </location>
    <ligand>
        <name>UDP-N-acetyl-alpha-D-glucosamine</name>
        <dbReference type="ChEBI" id="CHEBI:57705"/>
    </ligand>
</feature>
<dbReference type="GO" id="GO:0009245">
    <property type="term" value="P:lipid A biosynthetic process"/>
    <property type="evidence" value="ECO:0007669"/>
    <property type="project" value="UniProtKB-UniRule"/>
</dbReference>
<feature type="binding site" evidence="20">
    <location>
        <position position="377"/>
    </location>
    <ligand>
        <name>UDP-N-acetyl-alpha-D-glucosamine</name>
        <dbReference type="ChEBI" id="CHEBI:57705"/>
    </ligand>
</feature>
<evidence type="ECO:0000256" key="8">
    <source>
        <dbReference type="ARBA" id="ARBA00022695"/>
    </source>
</evidence>
<gene>
    <name evidence="20 23" type="primary">glmU</name>
    <name evidence="23" type="ORF">HB897_10060</name>
    <name evidence="22" type="ORF">UQ68_06945</name>
</gene>
<dbReference type="Proteomes" id="UP000033536">
    <property type="component" value="Unassembled WGS sequence"/>
</dbReference>
<sequence length="457" mass="49800">MSKRYAVVLAAGQGTRMKSKLYKVLHPVCGKPMVEHVVDQISTLDVDKVVTIVGHGAEKVQEHLAGKSEFVKQEEQLGTAHAVLQAKAALAEKDGVTLVVCGDTPLIEASTMEALLKYHHEKRAKATILTTVIEDPTGYGRIIRDDLGIVEKIVEHKDATEKEQRISEINTGTYCFDNKALFEALEKVSNDNVQGEYYLPDVIKILKDSDEVVAAYRMESFEESLGVNDRIALAEASKLMQRRINENHMRNGVTLVNPESTYIDINVKIGQDTVVEPGVMLRGDTVIGDDCVVTSGSEIVNSIIGERVHIRSSSIFESKVGDDVQIGPYAHLRPESDIHNHVKIGNYVETKKAVVGEGTKLPHFIYMGDAEIGKNVNVGCGSIAVNYDGKNKAKTIIGDDVFVGCNSNLVAPVKVGNRAFIAAGSTITKDVPDDALGIARAKQDNKIGYAKRLNHGK</sequence>
<keyword evidence="16 20" id="KW-0961">Cell wall biogenesis/degradation</keyword>
<dbReference type="PANTHER" id="PTHR43584:SF3">
    <property type="entry name" value="BIFUNCTIONAL PROTEIN GLMU"/>
    <property type="match status" value="1"/>
</dbReference>
<keyword evidence="14 20" id="KW-0511">Multifunctional enzyme</keyword>
<feature type="binding site" evidence="20">
    <location>
        <position position="103"/>
    </location>
    <ligand>
        <name>Mg(2+)</name>
        <dbReference type="ChEBI" id="CHEBI:18420"/>
    </ligand>
</feature>
<evidence type="ECO:0000256" key="19">
    <source>
        <dbReference type="ARBA" id="ARBA00049628"/>
    </source>
</evidence>
<dbReference type="InterPro" id="IPR011004">
    <property type="entry name" value="Trimer_LpxA-like_sf"/>
</dbReference>
<name>A0A7X1C6U9_LISSE</name>
<evidence type="ECO:0000256" key="3">
    <source>
        <dbReference type="ARBA" id="ARBA00005208"/>
    </source>
</evidence>
<dbReference type="NCBIfam" id="NF010934">
    <property type="entry name" value="PRK14354.1"/>
    <property type="match status" value="1"/>
</dbReference>
<feature type="binding site" evidence="20">
    <location>
        <position position="23"/>
    </location>
    <ligand>
        <name>UDP-N-acetyl-alpha-D-glucosamine</name>
        <dbReference type="ChEBI" id="CHEBI:57705"/>
    </ligand>
</feature>
<dbReference type="InterPro" id="IPR018357">
    <property type="entry name" value="Hexapep_transf_CS"/>
</dbReference>
<evidence type="ECO:0000256" key="2">
    <source>
        <dbReference type="ARBA" id="ARBA00005166"/>
    </source>
</evidence>
<dbReference type="PANTHER" id="PTHR43584">
    <property type="entry name" value="NUCLEOTIDYL TRANSFERASE"/>
    <property type="match status" value="1"/>
</dbReference>
<comment type="similarity">
    <text evidence="4 20">In the C-terminal section; belongs to the transferase hexapeptide repeat family.</text>
</comment>
<dbReference type="SUPFAM" id="SSF53448">
    <property type="entry name" value="Nucleotide-diphospho-sugar transferases"/>
    <property type="match status" value="1"/>
</dbReference>
<reference evidence="22 24" key="1">
    <citation type="submission" date="2015-02" db="EMBL/GenBank/DDBJ databases">
        <title>Sequencing of Listeria spp. dairy environmental strains.</title>
        <authorList>
            <person name="Muhterem-Uyar M."/>
            <person name="Wagner M."/>
            <person name="Schmitz-Esser S."/>
            <person name="Stessl B."/>
        </authorList>
    </citation>
    <scope>NUCLEOTIDE SEQUENCE [LARGE SCALE GENOMIC DNA]</scope>
    <source>
        <strain evidence="22 24">7KSM</strain>
    </source>
</reference>
<dbReference type="UniPathway" id="UPA00973"/>
<dbReference type="EMBL" id="JAARRG010000006">
    <property type="protein sequence ID" value="MBC1486572.1"/>
    <property type="molecule type" value="Genomic_DNA"/>
</dbReference>
<dbReference type="EC" id="2.3.1.157" evidence="20"/>
<feature type="binding site" evidence="20">
    <location>
        <begin position="9"/>
        <end position="12"/>
    </location>
    <ligand>
        <name>UDP-N-acetyl-alpha-D-glucosamine</name>
        <dbReference type="ChEBI" id="CHEBI:57705"/>
    </ligand>
</feature>
<comment type="caution">
    <text evidence="23">The sequence shown here is derived from an EMBL/GenBank/DDBJ whole genome shotgun (WGS) entry which is preliminary data.</text>
</comment>
<evidence type="ECO:0000256" key="20">
    <source>
        <dbReference type="HAMAP-Rule" id="MF_01631"/>
    </source>
</evidence>
<feature type="binding site" evidence="20">
    <location>
        <position position="333"/>
    </location>
    <ligand>
        <name>UDP-N-acetyl-alpha-D-glucosamine</name>
        <dbReference type="ChEBI" id="CHEBI:57705"/>
    </ligand>
</feature>
<dbReference type="InterPro" id="IPR005835">
    <property type="entry name" value="NTP_transferase_dom"/>
</dbReference>
<evidence type="ECO:0000256" key="17">
    <source>
        <dbReference type="ARBA" id="ARBA00048247"/>
    </source>
</evidence>
<evidence type="ECO:0000313" key="22">
    <source>
        <dbReference type="EMBL" id="KKD46199.1"/>
    </source>
</evidence>
<comment type="catalytic activity">
    <reaction evidence="17 20">
        <text>alpha-D-glucosamine 1-phosphate + acetyl-CoA = N-acetyl-alpha-D-glucosamine 1-phosphate + CoA + H(+)</text>
        <dbReference type="Rhea" id="RHEA:13725"/>
        <dbReference type="ChEBI" id="CHEBI:15378"/>
        <dbReference type="ChEBI" id="CHEBI:57287"/>
        <dbReference type="ChEBI" id="CHEBI:57288"/>
        <dbReference type="ChEBI" id="CHEBI:57776"/>
        <dbReference type="ChEBI" id="CHEBI:58516"/>
        <dbReference type="EC" id="2.3.1.157"/>
    </reaction>
</comment>
<proteinExistence type="inferred from homology"/>
<feature type="active site" description="Proton acceptor" evidence="20">
    <location>
        <position position="363"/>
    </location>
</feature>
<evidence type="ECO:0000256" key="16">
    <source>
        <dbReference type="ARBA" id="ARBA00023316"/>
    </source>
</evidence>
<evidence type="ECO:0000256" key="15">
    <source>
        <dbReference type="ARBA" id="ARBA00023315"/>
    </source>
</evidence>
<evidence type="ECO:0000256" key="9">
    <source>
        <dbReference type="ARBA" id="ARBA00022723"/>
    </source>
</evidence>
<accession>A0A7X1C6U9</accession>
<dbReference type="NCBIfam" id="TIGR01173">
    <property type="entry name" value="glmU"/>
    <property type="match status" value="1"/>
</dbReference>
<comment type="subcellular location">
    <subcellularLocation>
        <location evidence="1 20">Cytoplasm</location>
    </subcellularLocation>
</comment>
<reference evidence="23 25" key="2">
    <citation type="submission" date="2020-03" db="EMBL/GenBank/DDBJ databases">
        <title>Soil Listeria distribution.</title>
        <authorList>
            <person name="Liao J."/>
            <person name="Wiedmann M."/>
        </authorList>
    </citation>
    <scope>NUCLEOTIDE SEQUENCE [LARGE SCALE GENOMIC DNA]</scope>
    <source>
        <strain evidence="23 25">FSL L7-1560</strain>
    </source>
</reference>
<dbReference type="SUPFAM" id="SSF51161">
    <property type="entry name" value="Trimeric LpxA-like enzymes"/>
    <property type="match status" value="1"/>
</dbReference>
<feature type="binding site" evidence="20">
    <location>
        <position position="73"/>
    </location>
    <ligand>
        <name>UDP-N-acetyl-alpha-D-glucosamine</name>
        <dbReference type="ChEBI" id="CHEBI:57705"/>
    </ligand>
</feature>
<evidence type="ECO:0000256" key="12">
    <source>
        <dbReference type="ARBA" id="ARBA00022960"/>
    </source>
</evidence>
<dbReference type="GO" id="GO:0003977">
    <property type="term" value="F:UDP-N-acetylglucosamine diphosphorylase activity"/>
    <property type="evidence" value="ECO:0007669"/>
    <property type="project" value="UniProtKB-UniRule"/>
</dbReference>
<organism evidence="23 25">
    <name type="scientific">Listeria seeligeri</name>
    <dbReference type="NCBI Taxonomy" id="1640"/>
    <lineage>
        <taxon>Bacteria</taxon>
        <taxon>Bacillati</taxon>
        <taxon>Bacillota</taxon>
        <taxon>Bacilli</taxon>
        <taxon>Bacillales</taxon>
        <taxon>Listeriaceae</taxon>
        <taxon>Listeria</taxon>
    </lineage>
</organism>
<dbReference type="EMBL" id="JYOM01000012">
    <property type="protein sequence ID" value="KKD46199.1"/>
    <property type="molecule type" value="Genomic_DNA"/>
</dbReference>
<comment type="subunit">
    <text evidence="20">Homotrimer.</text>
</comment>
<dbReference type="InterPro" id="IPR005882">
    <property type="entry name" value="Bifunctional_GlmU"/>
</dbReference>